<proteinExistence type="predicted"/>
<organism evidence="1 2">
    <name type="scientific">Mycolicibacterium smegmatis (strain ATCC 700084 / mc(2)155)</name>
    <name type="common">Mycobacterium smegmatis</name>
    <dbReference type="NCBI Taxonomy" id="246196"/>
    <lineage>
        <taxon>Bacteria</taxon>
        <taxon>Bacillati</taxon>
        <taxon>Actinomycetota</taxon>
        <taxon>Actinomycetes</taxon>
        <taxon>Mycobacteriales</taxon>
        <taxon>Mycobacteriaceae</taxon>
        <taxon>Mycolicibacterium</taxon>
    </lineage>
</organism>
<dbReference type="AlphaFoldDB" id="A0R126"/>
<evidence type="ECO:0000313" key="2">
    <source>
        <dbReference type="Proteomes" id="UP000000757"/>
    </source>
</evidence>
<evidence type="ECO:0000313" key="1">
    <source>
        <dbReference type="EMBL" id="ABK70780.1"/>
    </source>
</evidence>
<sequence length="49" mass="5330">MEIGVWLTLYDQAYGARVGALAPFPTLIGYEFARCRGVGEGGDHLAHSY</sequence>
<dbReference type="PATRIC" id="fig|246196.57.peg.4569"/>
<accession>A0R126</accession>
<gene>
    <name evidence="1" type="ordered locus">MSMEG_4594</name>
</gene>
<dbReference type="EMBL" id="CP000480">
    <property type="protein sequence ID" value="ABK70780.1"/>
    <property type="molecule type" value="Genomic_DNA"/>
</dbReference>
<dbReference type="Proteomes" id="UP000000757">
    <property type="component" value="Chromosome"/>
</dbReference>
<name>A0R126_MYCS2</name>
<reference evidence="1 2" key="1">
    <citation type="submission" date="2006-10" db="EMBL/GenBank/DDBJ databases">
        <authorList>
            <person name="Fleischmann R.D."/>
            <person name="Dodson R.J."/>
            <person name="Haft D.H."/>
            <person name="Merkel J.S."/>
            <person name="Nelson W.C."/>
            <person name="Fraser C.M."/>
        </authorList>
    </citation>
    <scope>NUCLEOTIDE SEQUENCE [LARGE SCALE GENOMIC DNA]</scope>
    <source>
        <strain evidence="2">ATCC 700084 / mc(2)155</strain>
    </source>
</reference>
<keyword evidence="2" id="KW-1185">Reference proteome</keyword>
<dbReference type="KEGG" id="msb:LJ00_22730"/>
<dbReference type="KEGG" id="msm:MSMEG_4594"/>
<protein>
    <submittedName>
        <fullName evidence="1">Uncharacterized protein</fullName>
    </submittedName>
</protein>